<dbReference type="GO" id="GO:0009882">
    <property type="term" value="F:blue light photoreceptor activity"/>
    <property type="evidence" value="ECO:0007669"/>
    <property type="project" value="InterPro"/>
</dbReference>
<dbReference type="Pfam" id="PF04940">
    <property type="entry name" value="BLUF"/>
    <property type="match status" value="1"/>
</dbReference>
<proteinExistence type="predicted"/>
<dbReference type="Proteomes" id="UP000610558">
    <property type="component" value="Unassembled WGS sequence"/>
</dbReference>
<sequence length="156" mass="17147">MKRVVCLGTMLLPPGSGSAVPSNFIISLYTEIRNFADKKSVSGTFAVADKIFMLQLEGDNKKIAGLIRHLNMDSRMIDVSVVANYSVDDRTLPEWKIRVVKTGSADRNNLLGKLRDMLQGHIQLHKPADGHRLQRFFQAAGYPVPGAEPVSTISPA</sequence>
<dbReference type="RefSeq" id="WP_190761767.1">
    <property type="nucleotide sequence ID" value="NZ_JACXLD010000001.1"/>
</dbReference>
<dbReference type="Gene3D" id="3.30.70.100">
    <property type="match status" value="1"/>
</dbReference>
<name>A0A927C0Y4_9GAMM</name>
<evidence type="ECO:0000259" key="1">
    <source>
        <dbReference type="PROSITE" id="PS50925"/>
    </source>
</evidence>
<evidence type="ECO:0000313" key="2">
    <source>
        <dbReference type="EMBL" id="MBD2857530.1"/>
    </source>
</evidence>
<feature type="domain" description="BLUF" evidence="1">
    <location>
        <begin position="7"/>
        <end position="98"/>
    </location>
</feature>
<keyword evidence="3" id="KW-1185">Reference proteome</keyword>
<comment type="caution">
    <text evidence="2">The sequence shown here is derived from an EMBL/GenBank/DDBJ whole genome shotgun (WGS) entry which is preliminary data.</text>
</comment>
<accession>A0A927C0Y4</accession>
<dbReference type="GO" id="GO:0071949">
    <property type="term" value="F:FAD binding"/>
    <property type="evidence" value="ECO:0007669"/>
    <property type="project" value="InterPro"/>
</dbReference>
<gene>
    <name evidence="2" type="ORF">IB286_00825</name>
</gene>
<organism evidence="2 3">
    <name type="scientific">Spongiibacter pelagi</name>
    <dbReference type="NCBI Taxonomy" id="2760804"/>
    <lineage>
        <taxon>Bacteria</taxon>
        <taxon>Pseudomonadati</taxon>
        <taxon>Pseudomonadota</taxon>
        <taxon>Gammaproteobacteria</taxon>
        <taxon>Cellvibrionales</taxon>
        <taxon>Spongiibacteraceae</taxon>
        <taxon>Spongiibacter</taxon>
    </lineage>
</organism>
<evidence type="ECO:0000313" key="3">
    <source>
        <dbReference type="Proteomes" id="UP000610558"/>
    </source>
</evidence>
<protein>
    <submittedName>
        <fullName evidence="2">BLUF domain-containing protein</fullName>
    </submittedName>
</protein>
<dbReference type="EMBL" id="JACXLD010000001">
    <property type="protein sequence ID" value="MBD2857530.1"/>
    <property type="molecule type" value="Genomic_DNA"/>
</dbReference>
<dbReference type="InterPro" id="IPR036046">
    <property type="entry name" value="Acylphosphatase-like_dom_sf"/>
</dbReference>
<reference evidence="2" key="1">
    <citation type="submission" date="2020-09" db="EMBL/GenBank/DDBJ databases">
        <authorList>
            <person name="Yoon J.-W."/>
        </authorList>
    </citation>
    <scope>NUCLEOTIDE SEQUENCE</scope>
    <source>
        <strain evidence="2">KMU-158</strain>
    </source>
</reference>
<dbReference type="SUPFAM" id="SSF54975">
    <property type="entry name" value="Acylphosphatase/BLUF domain-like"/>
    <property type="match status" value="1"/>
</dbReference>
<dbReference type="InterPro" id="IPR007024">
    <property type="entry name" value="BLUF_domain"/>
</dbReference>
<dbReference type="AlphaFoldDB" id="A0A927C0Y4"/>
<dbReference type="PROSITE" id="PS50925">
    <property type="entry name" value="BLUF"/>
    <property type="match status" value="1"/>
</dbReference>